<protein>
    <recommendedName>
        <fullName evidence="1">DUF630 domain-containing protein</fullName>
    </recommendedName>
</protein>
<proteinExistence type="predicted"/>
<feature type="non-terminal residue" evidence="2">
    <location>
        <position position="92"/>
    </location>
</feature>
<organism evidence="2 3">
    <name type="scientific">Erythranthe guttata</name>
    <name type="common">Yellow monkey flower</name>
    <name type="synonym">Mimulus guttatus</name>
    <dbReference type="NCBI Taxonomy" id="4155"/>
    <lineage>
        <taxon>Eukaryota</taxon>
        <taxon>Viridiplantae</taxon>
        <taxon>Streptophyta</taxon>
        <taxon>Embryophyta</taxon>
        <taxon>Tracheophyta</taxon>
        <taxon>Spermatophyta</taxon>
        <taxon>Magnoliopsida</taxon>
        <taxon>eudicotyledons</taxon>
        <taxon>Gunneridae</taxon>
        <taxon>Pentapetalae</taxon>
        <taxon>asterids</taxon>
        <taxon>lamiids</taxon>
        <taxon>Lamiales</taxon>
        <taxon>Phrymaceae</taxon>
        <taxon>Erythranthe</taxon>
    </lineage>
</organism>
<keyword evidence="3" id="KW-1185">Reference proteome</keyword>
<dbReference type="PANTHER" id="PTHR21450:SF9">
    <property type="entry name" value="BZIP DOMAIN CLASS TRANSCRIPTION FACTOR (DUF630 AND DUF632)-RELATED"/>
    <property type="match status" value="1"/>
</dbReference>
<evidence type="ECO:0000259" key="1">
    <source>
        <dbReference type="Pfam" id="PF04783"/>
    </source>
</evidence>
<dbReference type="EMBL" id="KI630880">
    <property type="protein sequence ID" value="EYU31893.1"/>
    <property type="molecule type" value="Genomic_DNA"/>
</dbReference>
<feature type="domain" description="DUF630" evidence="1">
    <location>
        <begin position="1"/>
        <end position="59"/>
    </location>
</feature>
<evidence type="ECO:0000313" key="2">
    <source>
        <dbReference type="EMBL" id="EYU31893.1"/>
    </source>
</evidence>
<dbReference type="AlphaFoldDB" id="A0A022QX24"/>
<reference evidence="2 3" key="1">
    <citation type="journal article" date="2013" name="Proc. Natl. Acad. Sci. U.S.A.">
        <title>Fine-scale variation in meiotic recombination in Mimulus inferred from population shotgun sequencing.</title>
        <authorList>
            <person name="Hellsten U."/>
            <person name="Wright K.M."/>
            <person name="Jenkins J."/>
            <person name="Shu S."/>
            <person name="Yuan Y."/>
            <person name="Wessler S.R."/>
            <person name="Schmutz J."/>
            <person name="Willis J.H."/>
            <person name="Rokhsar D.S."/>
        </authorList>
    </citation>
    <scope>NUCLEOTIDE SEQUENCE [LARGE SCALE GENOMIC DNA]</scope>
    <source>
        <strain evidence="3">cv. DUN x IM62</strain>
    </source>
</reference>
<gene>
    <name evidence="2" type="ORF">MIMGU_mgv1a0019611mg</name>
</gene>
<dbReference type="Pfam" id="PF04783">
    <property type="entry name" value="DUF630"/>
    <property type="match status" value="1"/>
</dbReference>
<dbReference type="Proteomes" id="UP000030748">
    <property type="component" value="Unassembled WGS sequence"/>
</dbReference>
<evidence type="ECO:0000313" key="3">
    <source>
        <dbReference type="Proteomes" id="UP000030748"/>
    </source>
</evidence>
<dbReference type="InterPro" id="IPR006868">
    <property type="entry name" value="DUF630"/>
</dbReference>
<accession>A0A022QX24</accession>
<sequence>MGCTASKLDNEDTVRRCKERRHLMKEAVFARHHLAAAHSDYCRSLRITGSAHVTFASGEPLSVSQHSPAVLLRTHSSDDSAGQLEAWRYVDT</sequence>
<name>A0A022QX24_ERYGU</name>
<dbReference type="PANTHER" id="PTHR21450">
    <property type="entry name" value="PROTEIN ALTERED PHOSPHATE STARVATION RESPONSE 1"/>
    <property type="match status" value="1"/>
</dbReference>
<dbReference type="STRING" id="4155.A0A022QX24"/>